<dbReference type="InterPro" id="IPR019277">
    <property type="entry name" value="DUF2304"/>
</dbReference>
<dbReference type="RefSeq" id="WP_243568874.1">
    <property type="nucleotide sequence ID" value="NZ_BAAARD010000006.1"/>
</dbReference>
<reference evidence="2 3" key="1">
    <citation type="submission" date="2022-03" db="EMBL/GenBank/DDBJ databases">
        <title>Agromyces sp. isolated from the gut of P. brevitarsis seulensis larvae.</title>
        <authorList>
            <person name="Won M."/>
            <person name="Kwon S.-W."/>
        </authorList>
    </citation>
    <scope>NUCLEOTIDE SEQUENCE [LARGE SCALE GENOMIC DNA]</scope>
    <source>
        <strain evidence="2 3">KACC 16215</strain>
    </source>
</reference>
<organism evidence="2 3">
    <name type="scientific">Agromyces soli</name>
    <dbReference type="NCBI Taxonomy" id="659012"/>
    <lineage>
        <taxon>Bacteria</taxon>
        <taxon>Bacillati</taxon>
        <taxon>Actinomycetota</taxon>
        <taxon>Actinomycetes</taxon>
        <taxon>Micrococcales</taxon>
        <taxon>Microbacteriaceae</taxon>
        <taxon>Agromyces</taxon>
    </lineage>
</organism>
<evidence type="ECO:0000313" key="3">
    <source>
        <dbReference type="Proteomes" id="UP000831304"/>
    </source>
</evidence>
<dbReference type="EMBL" id="CP094533">
    <property type="protein sequence ID" value="UOE26034.1"/>
    <property type="molecule type" value="Genomic_DNA"/>
</dbReference>
<evidence type="ECO:0000256" key="1">
    <source>
        <dbReference type="SAM" id="Phobius"/>
    </source>
</evidence>
<proteinExistence type="predicted"/>
<feature type="transmembrane region" description="Helical" evidence="1">
    <location>
        <begin position="36"/>
        <end position="57"/>
    </location>
</feature>
<accession>A0ABY4ASA2</accession>
<feature type="transmembrane region" description="Helical" evidence="1">
    <location>
        <begin position="69"/>
        <end position="87"/>
    </location>
</feature>
<keyword evidence="1" id="KW-0472">Membrane</keyword>
<dbReference type="Proteomes" id="UP000831304">
    <property type="component" value="Chromosome"/>
</dbReference>
<keyword evidence="1" id="KW-0812">Transmembrane</keyword>
<name>A0ABY4ASA2_9MICO</name>
<keyword evidence="3" id="KW-1185">Reference proteome</keyword>
<evidence type="ECO:0000313" key="2">
    <source>
        <dbReference type="EMBL" id="UOE26034.1"/>
    </source>
</evidence>
<keyword evidence="1" id="KW-1133">Transmembrane helix</keyword>
<sequence>MSFATYLLGIVAGLVALASVIELLRRRRLRERHAVWWFVAALLALVIGVFPATLTWASQLLGIEVPTNFVFFISIVILFFVNLQHAGELTDLEDRTRTLAEEVALLRVKLDRLDAGSDERDRDA</sequence>
<feature type="transmembrane region" description="Helical" evidence="1">
    <location>
        <begin position="6"/>
        <end position="24"/>
    </location>
</feature>
<gene>
    <name evidence="2" type="ORF">MTP13_17255</name>
</gene>
<protein>
    <submittedName>
        <fullName evidence="2">DUF2304 domain-containing protein</fullName>
    </submittedName>
</protein>
<dbReference type="Pfam" id="PF10066">
    <property type="entry name" value="DUF2304"/>
    <property type="match status" value="1"/>
</dbReference>